<dbReference type="GeneID" id="76606667"/>
<dbReference type="AlphaFoldDB" id="A0AB35HSM7"/>
<comment type="caution">
    <text evidence="2">The sequence shown here is derived from an EMBL/GenBank/DDBJ whole genome shotgun (WGS) entry which is preliminary data.</text>
</comment>
<dbReference type="PANTHER" id="PTHR37625:SF4">
    <property type="entry name" value="OUTER MEMBRANE LIPOPROTEIN"/>
    <property type="match status" value="1"/>
</dbReference>
<dbReference type="PANTHER" id="PTHR37625">
    <property type="entry name" value="OUTER MEMBRANE LIPOPROTEIN-RELATED"/>
    <property type="match status" value="1"/>
</dbReference>
<reference evidence="2" key="1">
    <citation type="submission" date="2022-11" db="EMBL/GenBank/DDBJ databases">
        <title>Chitin-degrading and fungicidal potential of chitinolytic bacterial strains from marine environment of the Pacific Ocean regions.</title>
        <authorList>
            <person name="Pentekhina I."/>
            <person name="Nedashkovskaya O."/>
            <person name="Seitkalieva A."/>
            <person name="Podvolotskaya A."/>
            <person name="Tekutyeva L."/>
            <person name="Balabanova L."/>
        </authorList>
    </citation>
    <scope>NUCLEOTIDE SEQUENCE</scope>
    <source>
        <strain evidence="2">KMM 6838</strain>
    </source>
</reference>
<evidence type="ECO:0000313" key="3">
    <source>
        <dbReference type="Proteomes" id="UP001209730"/>
    </source>
</evidence>
<keyword evidence="2" id="KW-0449">Lipoprotein</keyword>
<protein>
    <submittedName>
        <fullName evidence="2">Type VI secretion system lipoprotein TssJ</fullName>
    </submittedName>
</protein>
<evidence type="ECO:0000313" key="2">
    <source>
        <dbReference type="EMBL" id="MCX2800262.1"/>
    </source>
</evidence>
<sequence>MSISSLPRLLVVCLLVLTVAACQATRRTLNFDTSLELTVRADRDVNPDNDGRASPVVVRVFMLADDRQFAREDFLNLYENAESRLGRDLIGTVVLKEFAPGEERVEKLELTPDVRYIGLLAEFVQYQRADALMLLPITDHSNNEYQVALADTRIDFPEAIAKGRRTKTSTLSRREASRKRGDTVTISSEEYERMQQRLQQMEKVEKSTNVIDK</sequence>
<feature type="signal peptide" evidence="1">
    <location>
        <begin position="1"/>
        <end position="24"/>
    </location>
</feature>
<name>A0AB35HSM7_MICTH</name>
<evidence type="ECO:0000256" key="1">
    <source>
        <dbReference type="SAM" id="SignalP"/>
    </source>
</evidence>
<dbReference type="NCBIfam" id="TIGR03352">
    <property type="entry name" value="VI_chp_3"/>
    <property type="match status" value="1"/>
</dbReference>
<accession>A0AB35HSM7</accession>
<organism evidence="2 3">
    <name type="scientific">Microbulbifer thermotolerans</name>
    <dbReference type="NCBI Taxonomy" id="252514"/>
    <lineage>
        <taxon>Bacteria</taxon>
        <taxon>Pseudomonadati</taxon>
        <taxon>Pseudomonadota</taxon>
        <taxon>Gammaproteobacteria</taxon>
        <taxon>Cellvibrionales</taxon>
        <taxon>Microbulbiferaceae</taxon>
        <taxon>Microbulbifer</taxon>
    </lineage>
</organism>
<dbReference type="RefSeq" id="WP_139223177.1">
    <property type="nucleotide sequence ID" value="NZ_CP014864.1"/>
</dbReference>
<dbReference type="InterPro" id="IPR017734">
    <property type="entry name" value="T6SS_SciN"/>
</dbReference>
<dbReference type="InterPro" id="IPR038706">
    <property type="entry name" value="Type_VI_SciN-like_sf"/>
</dbReference>
<feature type="chain" id="PRO_5044212493" evidence="1">
    <location>
        <begin position="25"/>
        <end position="213"/>
    </location>
</feature>
<dbReference type="EMBL" id="JAPHQB010000001">
    <property type="protein sequence ID" value="MCX2800262.1"/>
    <property type="molecule type" value="Genomic_DNA"/>
</dbReference>
<gene>
    <name evidence="2" type="primary">tssJ</name>
    <name evidence="2" type="ORF">OQJ68_00510</name>
</gene>
<proteinExistence type="predicted"/>
<dbReference type="Gene3D" id="2.60.40.4150">
    <property type="entry name" value="Type VI secretion system, lipoprotein SciN"/>
    <property type="match status" value="1"/>
</dbReference>
<dbReference type="Proteomes" id="UP001209730">
    <property type="component" value="Unassembled WGS sequence"/>
</dbReference>
<dbReference type="Pfam" id="PF12790">
    <property type="entry name" value="T6SS-SciN"/>
    <property type="match status" value="1"/>
</dbReference>
<keyword evidence="1" id="KW-0732">Signal</keyword>